<dbReference type="InterPro" id="IPR007197">
    <property type="entry name" value="rSAM"/>
</dbReference>
<keyword evidence="12 14" id="KW-0627">Porphyrin biosynthesis</keyword>
<dbReference type="InterPro" id="IPR010723">
    <property type="entry name" value="HemN_C"/>
</dbReference>
<protein>
    <recommendedName>
        <fullName evidence="14">Coproporphyrinogen-III oxidase</fullName>
        <ecNumber evidence="14">1.3.98.3</ecNumber>
    </recommendedName>
</protein>
<evidence type="ECO:0000256" key="1">
    <source>
        <dbReference type="ARBA" id="ARBA00004496"/>
    </source>
</evidence>
<accession>A0A4Q8L4G7</accession>
<keyword evidence="5 14" id="KW-0004">4Fe-4S</keyword>
<comment type="subunit">
    <text evidence="4">Monomer.</text>
</comment>
<dbReference type="GO" id="GO:0051539">
    <property type="term" value="F:4 iron, 4 sulfur cluster binding"/>
    <property type="evidence" value="ECO:0007669"/>
    <property type="project" value="UniProtKB-KW"/>
</dbReference>
<evidence type="ECO:0000256" key="12">
    <source>
        <dbReference type="ARBA" id="ARBA00023244"/>
    </source>
</evidence>
<feature type="binding site" evidence="15">
    <location>
        <position position="255"/>
    </location>
    <ligand>
        <name>S-adenosyl-L-methionine</name>
        <dbReference type="ChEBI" id="CHEBI:59789"/>
        <label>2</label>
    </ligand>
</feature>
<dbReference type="SUPFAM" id="SSF102114">
    <property type="entry name" value="Radical SAM enzymes"/>
    <property type="match status" value="1"/>
</dbReference>
<dbReference type="PANTHER" id="PTHR13932:SF6">
    <property type="entry name" value="OXYGEN-INDEPENDENT COPROPORPHYRINOGEN III OXIDASE"/>
    <property type="match status" value="1"/>
</dbReference>
<evidence type="ECO:0000256" key="10">
    <source>
        <dbReference type="ARBA" id="ARBA00023004"/>
    </source>
</evidence>
<dbReference type="EMBL" id="SHMC01000012">
    <property type="protein sequence ID" value="TAA19966.1"/>
    <property type="molecule type" value="Genomic_DNA"/>
</dbReference>
<keyword evidence="11 14" id="KW-0411">Iron-sulfur</keyword>
<dbReference type="EC" id="1.3.98.3" evidence="14"/>
<evidence type="ECO:0000256" key="9">
    <source>
        <dbReference type="ARBA" id="ARBA00023002"/>
    </source>
</evidence>
<reference evidence="18 19" key="1">
    <citation type="submission" date="2019-02" db="EMBL/GenBank/DDBJ databases">
        <title>WGS of Pseudoxanthomonas species novum from clinical isolates.</title>
        <authorList>
            <person name="Bernier A.-M."/>
            <person name="Bernard K."/>
            <person name="Vachon A."/>
        </authorList>
    </citation>
    <scope>NUCLEOTIDE SEQUENCE [LARGE SCALE GENOMIC DNA]</scope>
    <source>
        <strain evidence="18 19">NML171200</strain>
    </source>
</reference>
<dbReference type="GO" id="GO:0004109">
    <property type="term" value="F:coproporphyrinogen oxidase activity"/>
    <property type="evidence" value="ECO:0007669"/>
    <property type="project" value="InterPro"/>
</dbReference>
<keyword evidence="7 14" id="KW-0949">S-adenosyl-L-methionine</keyword>
<keyword evidence="9 14" id="KW-0560">Oxidoreductase</keyword>
<proteinExistence type="inferred from homology"/>
<feature type="binding site" evidence="15">
    <location>
        <position position="65"/>
    </location>
    <ligand>
        <name>S-adenosyl-L-methionine</name>
        <dbReference type="ChEBI" id="CHEBI:59789"/>
        <label>1</label>
    </ligand>
</feature>
<keyword evidence="10 14" id="KW-0408">Iron</keyword>
<dbReference type="InterPro" id="IPR006638">
    <property type="entry name" value="Elp3/MiaA/NifB-like_rSAM"/>
</dbReference>
<evidence type="ECO:0000256" key="2">
    <source>
        <dbReference type="ARBA" id="ARBA00004785"/>
    </source>
</evidence>
<feature type="binding site" evidence="16">
    <location>
        <position position="78"/>
    </location>
    <ligand>
        <name>[4Fe-4S] cluster</name>
        <dbReference type="ChEBI" id="CHEBI:49883"/>
        <note>4Fe-4S-S-AdoMet</note>
    </ligand>
</feature>
<keyword evidence="6 14" id="KW-0963">Cytoplasm</keyword>
<dbReference type="SFLD" id="SFLDS00029">
    <property type="entry name" value="Radical_SAM"/>
    <property type="match status" value="1"/>
</dbReference>
<dbReference type="SFLD" id="SFLDG01065">
    <property type="entry name" value="anaerobic_coproporphyrinogen-I"/>
    <property type="match status" value="1"/>
</dbReference>
<dbReference type="Pfam" id="PF06969">
    <property type="entry name" value="HemN_C"/>
    <property type="match status" value="1"/>
</dbReference>
<evidence type="ECO:0000256" key="14">
    <source>
        <dbReference type="PIRNR" id="PIRNR000167"/>
    </source>
</evidence>
<evidence type="ECO:0000256" key="16">
    <source>
        <dbReference type="PIRSR" id="PIRSR000167-2"/>
    </source>
</evidence>
<evidence type="ECO:0000256" key="13">
    <source>
        <dbReference type="ARBA" id="ARBA00048321"/>
    </source>
</evidence>
<dbReference type="PANTHER" id="PTHR13932">
    <property type="entry name" value="COPROPORPHYRINIGEN III OXIDASE"/>
    <property type="match status" value="1"/>
</dbReference>
<dbReference type="Gene3D" id="1.10.10.920">
    <property type="match status" value="1"/>
</dbReference>
<dbReference type="PIRSF" id="PIRSF000167">
    <property type="entry name" value="HemN"/>
    <property type="match status" value="1"/>
</dbReference>
<dbReference type="CDD" id="cd01335">
    <property type="entry name" value="Radical_SAM"/>
    <property type="match status" value="1"/>
</dbReference>
<feature type="binding site" evidence="16">
    <location>
        <position position="71"/>
    </location>
    <ligand>
        <name>[4Fe-4S] cluster</name>
        <dbReference type="ChEBI" id="CHEBI:49883"/>
        <note>4Fe-4S-S-AdoMet</note>
    </ligand>
</feature>
<dbReference type="SMART" id="SM00729">
    <property type="entry name" value="Elp3"/>
    <property type="match status" value="1"/>
</dbReference>
<comment type="pathway">
    <text evidence="2 14">Porphyrin-containing compound metabolism; protoporphyrin-IX biosynthesis; protoporphyrinogen-IX from coproporphyrinogen-III (AdoMet route): step 1/1.</text>
</comment>
<evidence type="ECO:0000256" key="4">
    <source>
        <dbReference type="ARBA" id="ARBA00011245"/>
    </source>
</evidence>
<comment type="caution">
    <text evidence="18">The sequence shown here is derived from an EMBL/GenBank/DDBJ whole genome shotgun (WGS) entry which is preliminary data.</text>
</comment>
<evidence type="ECO:0000313" key="19">
    <source>
        <dbReference type="Proteomes" id="UP000292627"/>
    </source>
</evidence>
<organism evidence="18 19">
    <name type="scientific">Pseudoxanthomonas winnipegensis</name>
    <dbReference type="NCBI Taxonomy" id="2480810"/>
    <lineage>
        <taxon>Bacteria</taxon>
        <taxon>Pseudomonadati</taxon>
        <taxon>Pseudomonadota</taxon>
        <taxon>Gammaproteobacteria</taxon>
        <taxon>Lysobacterales</taxon>
        <taxon>Lysobacteraceae</taxon>
        <taxon>Pseudoxanthomonas</taxon>
    </lineage>
</organism>
<comment type="similarity">
    <text evidence="3 14">Belongs to the anaerobic coproporphyrinogen-III oxidase family.</text>
</comment>
<sequence length="469" mass="51957">MYPALPEPGAWSFDANLLRRYGVNGPRYTSYPSALQFDPAFGPAQFAEQARQSNVGHYSRQLSLYVHVPFCASPCFYCGCNRVITRSPVAGERYVRHLEREIAQVAALFEPDREVVQLHFGGGTPNFLDAAQLTRVVDGLRRHFRFSQAADRDISIELDPRTTTPGHIAALGACGFTRASLGVQDFSPGVQVAINRVQSFEQTYAVVAGCRAHGIASINLDLVYGLPHQTLEGFGRTLDQTLELRPDRLAVYGYAHMPTLFRAQRQIDEEALPDAEGRLALLELAVRRLRAAGYEYIGMDHFALPSDDLAVALRRGGLHRNFMGYTTHAQTDLLGFGVSAISHVGDSYSQNQRELPAWEAALDAGRLPTMRGVLLDEDDAIRADVIQQLMCGGRVDAEQVERAWSIRFNDYFRDEIDALAPLVRDGLVQVAPDAIQVTARGRGLLRLVAMRFDRYLAQGGLEGRHSRAV</sequence>
<keyword evidence="8 14" id="KW-0479">Metal-binding</keyword>
<gene>
    <name evidence="18" type="primary">hemN</name>
    <name evidence="18" type="ORF">EA660_19540</name>
</gene>
<dbReference type="Gene3D" id="3.30.750.200">
    <property type="match status" value="1"/>
</dbReference>
<comment type="catalytic activity">
    <reaction evidence="13 14">
        <text>coproporphyrinogen III + 2 S-adenosyl-L-methionine = protoporphyrinogen IX + 2 5'-deoxyadenosine + 2 L-methionine + 2 CO2</text>
        <dbReference type="Rhea" id="RHEA:15425"/>
        <dbReference type="ChEBI" id="CHEBI:16526"/>
        <dbReference type="ChEBI" id="CHEBI:17319"/>
        <dbReference type="ChEBI" id="CHEBI:57307"/>
        <dbReference type="ChEBI" id="CHEBI:57309"/>
        <dbReference type="ChEBI" id="CHEBI:57844"/>
        <dbReference type="ChEBI" id="CHEBI:59789"/>
        <dbReference type="EC" id="1.3.98.3"/>
    </reaction>
</comment>
<evidence type="ECO:0000313" key="18">
    <source>
        <dbReference type="EMBL" id="TAA19966.1"/>
    </source>
</evidence>
<feature type="domain" description="Radical SAM core" evidence="17">
    <location>
        <begin position="56"/>
        <end position="295"/>
    </location>
</feature>
<feature type="binding site" evidence="15">
    <location>
        <begin position="123"/>
        <end position="124"/>
    </location>
    <ligand>
        <name>S-adenosyl-L-methionine</name>
        <dbReference type="ChEBI" id="CHEBI:59789"/>
        <label>2</label>
    </ligand>
</feature>
<feature type="binding site" evidence="15">
    <location>
        <position position="184"/>
    </location>
    <ligand>
        <name>S-adenosyl-L-methionine</name>
        <dbReference type="ChEBI" id="CHEBI:59789"/>
        <label>2</label>
    </ligand>
</feature>
<dbReference type="InterPro" id="IPR004558">
    <property type="entry name" value="Coprogen_oxidase_HemN"/>
</dbReference>
<dbReference type="RefSeq" id="WP_130553111.1">
    <property type="nucleotide sequence ID" value="NZ_SHMC01000012.1"/>
</dbReference>
<dbReference type="FunFam" id="1.10.10.920:FF:000001">
    <property type="entry name" value="Coproporphyrinogen-III oxidase"/>
    <property type="match status" value="1"/>
</dbReference>
<dbReference type="GO" id="GO:0046872">
    <property type="term" value="F:metal ion binding"/>
    <property type="evidence" value="ECO:0007669"/>
    <property type="project" value="UniProtKB-KW"/>
</dbReference>
<dbReference type="GO" id="GO:0051989">
    <property type="term" value="F:coproporphyrinogen dehydrogenase activity"/>
    <property type="evidence" value="ECO:0007669"/>
    <property type="project" value="UniProtKB-EC"/>
</dbReference>
<dbReference type="Pfam" id="PF04055">
    <property type="entry name" value="Radical_SAM"/>
    <property type="match status" value="1"/>
</dbReference>
<evidence type="ECO:0000256" key="8">
    <source>
        <dbReference type="ARBA" id="ARBA00022723"/>
    </source>
</evidence>
<dbReference type="UniPathway" id="UPA00251">
    <property type="reaction ID" value="UER00323"/>
</dbReference>
<feature type="binding site" evidence="15">
    <location>
        <position position="221"/>
    </location>
    <ligand>
        <name>S-adenosyl-L-methionine</name>
        <dbReference type="ChEBI" id="CHEBI:59789"/>
        <label>2</label>
    </ligand>
</feature>
<evidence type="ECO:0000256" key="7">
    <source>
        <dbReference type="ARBA" id="ARBA00022691"/>
    </source>
</evidence>
<dbReference type="Proteomes" id="UP000292627">
    <property type="component" value="Unassembled WGS sequence"/>
</dbReference>
<name>A0A4Q8L4G7_9GAMM</name>
<dbReference type="PROSITE" id="PS51918">
    <property type="entry name" value="RADICAL_SAM"/>
    <property type="match status" value="1"/>
</dbReference>
<evidence type="ECO:0000256" key="5">
    <source>
        <dbReference type="ARBA" id="ARBA00022485"/>
    </source>
</evidence>
<dbReference type="OrthoDB" id="9808022at2"/>
<dbReference type="InterPro" id="IPR058240">
    <property type="entry name" value="rSAM_sf"/>
</dbReference>
<feature type="binding site" evidence="15">
    <location>
        <position position="196"/>
    </location>
    <ligand>
        <name>S-adenosyl-L-methionine</name>
        <dbReference type="ChEBI" id="CHEBI:59789"/>
        <label>2</label>
    </ligand>
</feature>
<feature type="binding site" evidence="15">
    <location>
        <position position="341"/>
    </location>
    <ligand>
        <name>S-adenosyl-L-methionine</name>
        <dbReference type="ChEBI" id="CHEBI:59789"/>
        <label>1</label>
    </ligand>
</feature>
<dbReference type="AlphaFoldDB" id="A0A4Q8L4G7"/>
<feature type="binding site" evidence="15">
    <location>
        <begin position="77"/>
        <end position="79"/>
    </location>
    <ligand>
        <name>S-adenosyl-L-methionine</name>
        <dbReference type="ChEBI" id="CHEBI:59789"/>
        <label>2</label>
    </ligand>
</feature>
<comment type="cofactor">
    <cofactor evidence="14 16">
        <name>[4Fe-4S] cluster</name>
        <dbReference type="ChEBI" id="CHEBI:49883"/>
    </cofactor>
    <text evidence="14 16">Binds 1 [4Fe-4S] cluster. The cluster is coordinated with 3 cysteines and an exchangeable S-adenosyl-L-methionine.</text>
</comment>
<dbReference type="GO" id="GO:0005737">
    <property type="term" value="C:cytoplasm"/>
    <property type="evidence" value="ECO:0007669"/>
    <property type="project" value="UniProtKB-SubCell"/>
</dbReference>
<evidence type="ECO:0000256" key="15">
    <source>
        <dbReference type="PIRSR" id="PIRSR000167-1"/>
    </source>
</evidence>
<evidence type="ECO:0000256" key="6">
    <source>
        <dbReference type="ARBA" id="ARBA00022490"/>
    </source>
</evidence>
<evidence type="ECO:0000256" key="3">
    <source>
        <dbReference type="ARBA" id="ARBA00005493"/>
    </source>
</evidence>
<evidence type="ECO:0000256" key="11">
    <source>
        <dbReference type="ARBA" id="ARBA00023014"/>
    </source>
</evidence>
<comment type="subcellular location">
    <subcellularLocation>
        <location evidence="1 14">Cytoplasm</location>
    </subcellularLocation>
</comment>
<feature type="binding site" evidence="15">
    <location>
        <position position="122"/>
    </location>
    <ligand>
        <name>S-adenosyl-L-methionine</name>
        <dbReference type="ChEBI" id="CHEBI:59789"/>
        <label>1</label>
    </ligand>
</feature>
<dbReference type="GO" id="GO:0006782">
    <property type="term" value="P:protoporphyrinogen IX biosynthetic process"/>
    <property type="evidence" value="ECO:0007669"/>
    <property type="project" value="UniProtKB-UniPathway"/>
</dbReference>
<dbReference type="NCBIfam" id="TIGR00538">
    <property type="entry name" value="hemN"/>
    <property type="match status" value="1"/>
</dbReference>
<evidence type="ECO:0000259" key="17">
    <source>
        <dbReference type="PROSITE" id="PS51918"/>
    </source>
</evidence>
<feature type="binding site" evidence="16">
    <location>
        <position position="75"/>
    </location>
    <ligand>
        <name>[4Fe-4S] cluster</name>
        <dbReference type="ChEBI" id="CHEBI:49883"/>
        <note>4Fe-4S-S-AdoMet</note>
    </ligand>
</feature>
<feature type="binding site" evidence="15">
    <location>
        <position position="157"/>
    </location>
    <ligand>
        <name>S-adenosyl-L-methionine</name>
        <dbReference type="ChEBI" id="CHEBI:59789"/>
        <label>1</label>
    </ligand>
</feature>
<dbReference type="InterPro" id="IPR034505">
    <property type="entry name" value="Coproporphyrinogen-III_oxidase"/>
</dbReference>